<protein>
    <submittedName>
        <fullName evidence="1">Tryptophan halogenase</fullName>
    </submittedName>
</protein>
<evidence type="ECO:0000313" key="1">
    <source>
        <dbReference type="EMBL" id="GIU67062.1"/>
    </source>
</evidence>
<dbReference type="SUPFAM" id="SSF51905">
    <property type="entry name" value="FAD/NAD(P)-binding domain"/>
    <property type="match status" value="1"/>
</dbReference>
<dbReference type="PANTHER" id="PTHR43747:SF4">
    <property type="entry name" value="FLAVIN-DEPENDENT TRYPTOPHAN HALOGENASE"/>
    <property type="match status" value="1"/>
</dbReference>
<gene>
    <name evidence="1" type="ORF">PsB1_1216</name>
</gene>
<dbReference type="InterPro" id="IPR036188">
    <property type="entry name" value="FAD/NAD-bd_sf"/>
</dbReference>
<proteinExistence type="predicted"/>
<sequence length="508" mass="56647">MSAAPIRRIVILGGGTAGWSAAAAMAKFGENQAQHLRKFDITVVDSSQIGTIGVGEASVPNIANFNAWLGLDELDFIVSTGGTFKLGIEFVDWRLAGTKFFHPFGRYGVDLKEADFHQCLAQARNAGFNASLESFSLPITLARQCRFSQPVKDARSPLSDFGYAYHFDAGLYAKRLRRYALDRDVKQLDRKVVGAALTEKGHIDALVFDNGARLEEDLFIDCSGFNGILIEGALNTGYDDWSHWLACDRAVAMGCLHANKNLEPYTQATACEAGWTWRIPLQHRVGNGYVYCSAFLEDQAALDRLTSSMELNALAEPNFVRFVSGNRKRFWNKNCVALGLAGGFIEPLESTSINLVHRALSTLMEYFPDTDFDPRLQAVANRRMRLETENIRDFIILHYKASQRRDTPFWCHCADMEIPDSLALKMDTYRAAGHLLQFEAESFKPESWLTLFDGLGLIQETVEPFARQLDAFELMGPLKAMQASIAQAAQQAMPHAAFIERFCPLPVQ</sequence>
<organism evidence="1 2">
    <name type="scientific">Candidatus Phycosocius spiralis</name>
    <dbReference type="NCBI Taxonomy" id="2815099"/>
    <lineage>
        <taxon>Bacteria</taxon>
        <taxon>Pseudomonadati</taxon>
        <taxon>Pseudomonadota</taxon>
        <taxon>Alphaproteobacteria</taxon>
        <taxon>Caulobacterales</taxon>
        <taxon>Caulobacterales incertae sedis</taxon>
        <taxon>Candidatus Phycosocius</taxon>
    </lineage>
</organism>
<dbReference type="EMBL" id="BPFZ01000006">
    <property type="protein sequence ID" value="GIU67062.1"/>
    <property type="molecule type" value="Genomic_DNA"/>
</dbReference>
<name>A0ABQ4PVR0_9PROT</name>
<dbReference type="PIRSF" id="PIRSF011396">
    <property type="entry name" value="Trp_halogenase"/>
    <property type="match status" value="1"/>
</dbReference>
<dbReference type="Proteomes" id="UP001161064">
    <property type="component" value="Unassembled WGS sequence"/>
</dbReference>
<dbReference type="Pfam" id="PF04820">
    <property type="entry name" value="Trp_halogenase"/>
    <property type="match status" value="1"/>
</dbReference>
<reference evidence="1" key="2">
    <citation type="journal article" date="2023" name="ISME Commun">
        <title>Characterization of a bloom-associated alphaproteobacterial lineage, 'Candidatus Phycosocius': insights into freshwater algal-bacterial interactions.</title>
        <authorList>
            <person name="Tanabe Y."/>
            <person name="Yamaguchi H."/>
            <person name="Yoshida M."/>
            <person name="Kai A."/>
            <person name="Okazaki Y."/>
        </authorList>
    </citation>
    <scope>NUCLEOTIDE SEQUENCE</scope>
    <source>
        <strain evidence="1">BOTRYCO-1</strain>
    </source>
</reference>
<dbReference type="PANTHER" id="PTHR43747">
    <property type="entry name" value="FAD-BINDING PROTEIN"/>
    <property type="match status" value="1"/>
</dbReference>
<dbReference type="InterPro" id="IPR033856">
    <property type="entry name" value="Trp_halogen"/>
</dbReference>
<dbReference type="InterPro" id="IPR050816">
    <property type="entry name" value="Flavin-dep_Halogenase_NPB"/>
</dbReference>
<comment type="caution">
    <text evidence="1">The sequence shown here is derived from an EMBL/GenBank/DDBJ whole genome shotgun (WGS) entry which is preliminary data.</text>
</comment>
<keyword evidence="2" id="KW-1185">Reference proteome</keyword>
<dbReference type="InterPro" id="IPR006905">
    <property type="entry name" value="Flavin_halogenase"/>
</dbReference>
<accession>A0ABQ4PVR0</accession>
<reference evidence="1" key="1">
    <citation type="submission" date="2021-05" db="EMBL/GenBank/DDBJ databases">
        <authorList>
            <person name="Tanabe Y."/>
        </authorList>
    </citation>
    <scope>NUCLEOTIDE SEQUENCE</scope>
    <source>
        <strain evidence="1">BOTRYCO-1</strain>
    </source>
</reference>
<dbReference type="Gene3D" id="3.50.50.60">
    <property type="entry name" value="FAD/NAD(P)-binding domain"/>
    <property type="match status" value="1"/>
</dbReference>
<dbReference type="RefSeq" id="WP_284359797.1">
    <property type="nucleotide sequence ID" value="NZ_BPFZ01000006.1"/>
</dbReference>
<evidence type="ECO:0000313" key="2">
    <source>
        <dbReference type="Proteomes" id="UP001161064"/>
    </source>
</evidence>